<comment type="caution">
    <text evidence="3">The sequence shown here is derived from an EMBL/GenBank/DDBJ whole genome shotgun (WGS) entry which is preliminary data.</text>
</comment>
<evidence type="ECO:0000313" key="3">
    <source>
        <dbReference type="EMBL" id="KAL0066922.1"/>
    </source>
</evidence>
<keyword evidence="2" id="KW-1133">Transmembrane helix</keyword>
<feature type="region of interest" description="Disordered" evidence="1">
    <location>
        <begin position="297"/>
        <end position="328"/>
    </location>
</feature>
<gene>
    <name evidence="3" type="ORF">AAF712_006117</name>
</gene>
<evidence type="ECO:0008006" key="5">
    <source>
        <dbReference type="Google" id="ProtNLM"/>
    </source>
</evidence>
<evidence type="ECO:0000313" key="4">
    <source>
        <dbReference type="Proteomes" id="UP001437256"/>
    </source>
</evidence>
<feature type="compositionally biased region" description="Polar residues" evidence="1">
    <location>
        <begin position="382"/>
        <end position="395"/>
    </location>
</feature>
<organism evidence="3 4">
    <name type="scientific">Marasmius tenuissimus</name>
    <dbReference type="NCBI Taxonomy" id="585030"/>
    <lineage>
        <taxon>Eukaryota</taxon>
        <taxon>Fungi</taxon>
        <taxon>Dikarya</taxon>
        <taxon>Basidiomycota</taxon>
        <taxon>Agaricomycotina</taxon>
        <taxon>Agaricomycetes</taxon>
        <taxon>Agaricomycetidae</taxon>
        <taxon>Agaricales</taxon>
        <taxon>Marasmiineae</taxon>
        <taxon>Marasmiaceae</taxon>
        <taxon>Marasmius</taxon>
    </lineage>
</organism>
<feature type="region of interest" description="Disordered" evidence="1">
    <location>
        <begin position="449"/>
        <end position="588"/>
    </location>
</feature>
<feature type="transmembrane region" description="Helical" evidence="2">
    <location>
        <begin position="333"/>
        <end position="355"/>
    </location>
</feature>
<keyword evidence="2" id="KW-0812">Transmembrane</keyword>
<keyword evidence="4" id="KW-1185">Reference proteome</keyword>
<protein>
    <recommendedName>
        <fullName evidence="5">Transmembrane protein</fullName>
    </recommendedName>
</protein>
<name>A0ABR3A0Q9_9AGAR</name>
<accession>A0ABR3A0Q9</accession>
<reference evidence="3 4" key="1">
    <citation type="submission" date="2024-05" db="EMBL/GenBank/DDBJ databases">
        <title>A draft genome resource for the thread blight pathogen Marasmius tenuissimus strain MS-2.</title>
        <authorList>
            <person name="Yulfo-Soto G.E."/>
            <person name="Baruah I.K."/>
            <person name="Amoako-Attah I."/>
            <person name="Bukari Y."/>
            <person name="Meinhardt L.W."/>
            <person name="Bailey B.A."/>
            <person name="Cohen S.P."/>
        </authorList>
    </citation>
    <scope>NUCLEOTIDE SEQUENCE [LARGE SCALE GENOMIC DNA]</scope>
    <source>
        <strain evidence="3 4">MS-2</strain>
    </source>
</reference>
<evidence type="ECO:0000256" key="1">
    <source>
        <dbReference type="SAM" id="MobiDB-lite"/>
    </source>
</evidence>
<evidence type="ECO:0000256" key="2">
    <source>
        <dbReference type="SAM" id="Phobius"/>
    </source>
</evidence>
<feature type="region of interest" description="Disordered" evidence="1">
    <location>
        <begin position="379"/>
        <end position="401"/>
    </location>
</feature>
<dbReference type="Gene3D" id="2.60.120.260">
    <property type="entry name" value="Galactose-binding domain-like"/>
    <property type="match status" value="2"/>
</dbReference>
<dbReference type="EMBL" id="JBBXMP010000031">
    <property type="protein sequence ID" value="KAL0066922.1"/>
    <property type="molecule type" value="Genomic_DNA"/>
</dbReference>
<proteinExistence type="predicted"/>
<feature type="compositionally biased region" description="Low complexity" evidence="1">
    <location>
        <begin position="301"/>
        <end position="316"/>
    </location>
</feature>
<keyword evidence="2" id="KW-0472">Membrane</keyword>
<sequence>MSPLNLKVDDSSPLIYYEGDWKQKVPDNEASAPKYNDKTFMVTYERNASATFAFNGTYFAVTGGRTDVYGDFTVTIDNKDVFERSSYANRGEESYQQTLFEKELDQGYHTVRLTSTDNNGHGFDIDSIQWTTNVPSGANDSQPPPMSIFQDTQKGVEYLPPGAWSSLPPEANDDVFVGFKEGTGHSTSHQGASIVLAFAGKIELCLVHLNAENTNPHNGRSSLRVDGGTVQTFSAYRPQRALGQMLFHAEGLGPGNHTVVMSNSDTRVSTRSLRYSPRQEQVDGILEFDFAVVWNSPEPPRSSNSPTETVVVTSTPTPDPDSKSERSGLSPGAIAGITTACIIFVILFVALWFLFKRNKTLCKRLQTAYMVPSPFDSRAVPSVTSQADKTSLDNQDQSKTDVTRPLLLNLDGNNNSHHILPINASGASGALHNRESALTKIENSIGYPFTGFGRDRSSSKGSRSELTSSGSLSSRENPYPDSAYPVRNDGAPVRSGTIDTVSTLVAENGSETERNEPLLKVITKRPLMGPRPSGRVPPTPAPTSATASSRSSRRISFARMPHPRRSSSPSSARLLPGHGRGESSDDENLYEDEGADFYASQVPFVTGTPLSPSYSIAYTQSEIQTPVRGRYDSLMSSTLGVVDEDRERESAEVAQNRLLDLQRARSHRASIHVETDGIGDEDGLHIRDSNTAELPVWTERLPVESPPPGYTSNRVSLDALARADVPRDRTTTATGH</sequence>
<feature type="region of interest" description="Disordered" evidence="1">
    <location>
        <begin position="700"/>
        <end position="736"/>
    </location>
</feature>
<dbReference type="Proteomes" id="UP001437256">
    <property type="component" value="Unassembled WGS sequence"/>
</dbReference>
<feature type="compositionally biased region" description="Low complexity" evidence="1">
    <location>
        <begin position="566"/>
        <end position="576"/>
    </location>
</feature>
<feature type="compositionally biased region" description="Low complexity" evidence="1">
    <location>
        <begin position="459"/>
        <end position="475"/>
    </location>
</feature>